<organism evidence="1 2">
    <name type="scientific">Streptomyces meridianus</name>
    <dbReference type="NCBI Taxonomy" id="2938945"/>
    <lineage>
        <taxon>Bacteria</taxon>
        <taxon>Bacillati</taxon>
        <taxon>Actinomycetota</taxon>
        <taxon>Actinomycetes</taxon>
        <taxon>Kitasatosporales</taxon>
        <taxon>Streptomycetaceae</taxon>
        <taxon>Streptomyces</taxon>
    </lineage>
</organism>
<sequence>MSNTQAMTYRRVGMVLQEIGMVSEEKVRSVLKEAEEFADEEMEHHEAADALEEFGAAVSVHADGIDSIHYAYADLLTDATAVAGDRVTITDVRLVEGEGELANGRFDTLEFRRNGKPVSISAEHFADDHFSLETACQAVLATADEDDPRSWCEVGFERKQYAGGDTVLVLATPEQAAALQEHLGFTFPHGVRRRRVRVEAAGEG</sequence>
<reference evidence="1" key="1">
    <citation type="journal article" date="2023" name="Int. J. Syst. Evol. Microbiol.">
        <title>Streptomyces meridianus sp. nov. isolated from brackish water of the Tagus estuary in Alcochete, Portugal.</title>
        <authorList>
            <person name="Santos J.D.N."/>
            <person name="Klimek D."/>
            <person name="Calusinska M."/>
            <person name="Lobo Da Cunha A."/>
            <person name="Catita J."/>
            <person name="Goncalves H."/>
            <person name="Gonzalez I."/>
            <person name="Reyes F."/>
            <person name="Lage O.M."/>
        </authorList>
    </citation>
    <scope>NUCLEOTIDE SEQUENCE</scope>
    <source>
        <strain evidence="1">MTZ3.1</strain>
    </source>
</reference>
<dbReference type="RefSeq" id="WP_251408880.1">
    <property type="nucleotide sequence ID" value="NZ_JAMQGM010000002.1"/>
</dbReference>
<gene>
    <name evidence="1" type="ORF">M1E25_02770</name>
</gene>
<dbReference type="EMBL" id="JAMQGM010000002">
    <property type="protein sequence ID" value="MCM2576286.1"/>
    <property type="molecule type" value="Genomic_DNA"/>
</dbReference>
<name>A0ABT0X154_9ACTN</name>
<protein>
    <submittedName>
        <fullName evidence="1">Uncharacterized protein</fullName>
    </submittedName>
</protein>
<evidence type="ECO:0000313" key="2">
    <source>
        <dbReference type="Proteomes" id="UP001167160"/>
    </source>
</evidence>
<accession>A0ABT0X154</accession>
<keyword evidence="2" id="KW-1185">Reference proteome</keyword>
<comment type="caution">
    <text evidence="1">The sequence shown here is derived from an EMBL/GenBank/DDBJ whole genome shotgun (WGS) entry which is preliminary data.</text>
</comment>
<evidence type="ECO:0000313" key="1">
    <source>
        <dbReference type="EMBL" id="MCM2576286.1"/>
    </source>
</evidence>
<dbReference type="Proteomes" id="UP001167160">
    <property type="component" value="Unassembled WGS sequence"/>
</dbReference>
<proteinExistence type="predicted"/>